<evidence type="ECO:0000256" key="1">
    <source>
        <dbReference type="ARBA" id="ARBA00004123"/>
    </source>
</evidence>
<reference evidence="6 7" key="1">
    <citation type="journal article" date="2023" name="Elife">
        <title>Identification of key yeast species and microbe-microbe interactions impacting larval growth of Drosophila in the wild.</title>
        <authorList>
            <person name="Mure A."/>
            <person name="Sugiura Y."/>
            <person name="Maeda R."/>
            <person name="Honda K."/>
            <person name="Sakurai N."/>
            <person name="Takahashi Y."/>
            <person name="Watada M."/>
            <person name="Katoh T."/>
            <person name="Gotoh A."/>
            <person name="Gotoh Y."/>
            <person name="Taniguchi I."/>
            <person name="Nakamura K."/>
            <person name="Hayashi T."/>
            <person name="Katayama T."/>
            <person name="Uemura T."/>
            <person name="Hattori Y."/>
        </authorList>
    </citation>
    <scope>NUCLEOTIDE SEQUENCE [LARGE SCALE GENOMIC DNA]</scope>
    <source>
        <strain evidence="6 7">SB-73</strain>
    </source>
</reference>
<comment type="subcellular location">
    <subcellularLocation>
        <location evidence="1">Nucleus</location>
    </subcellularLocation>
</comment>
<dbReference type="InterPro" id="IPR042239">
    <property type="entry name" value="Nop_C"/>
</dbReference>
<sequence length="265" mass="29623">MSAYTRLLQVFARRLPGVSGFNLNSNELVQLIEYVGNSNEPGSSPINSSGSSSALRKDLQLQVQLAFAESNSVLSSEEWNLVLKLVDQVKQEEDALQERLKGIEEQFQQSNVLQLVDKKTASQLVLKYGSIENLALVQSDQLLSNKSPLYLDPWIVSIPQQFRKQAMKMLAGKVILAARMDVHAENSVEIDTGPGKQWKREIEDRIAKLMAPPPSYKQKPLPKPIVKSLNKRGGKRIKKAKEKQKLSSASLEQNIMKFGVPSKLQ</sequence>
<dbReference type="EMBL" id="BTGC01000003">
    <property type="protein sequence ID" value="GMM50962.1"/>
    <property type="molecule type" value="Genomic_DNA"/>
</dbReference>
<dbReference type="InterPro" id="IPR027105">
    <property type="entry name" value="Prp31"/>
</dbReference>
<keyword evidence="2" id="KW-0539">Nucleus</keyword>
<accession>A0AAV5RIU9</accession>
<dbReference type="PROSITE" id="PS51358">
    <property type="entry name" value="NOP"/>
    <property type="match status" value="1"/>
</dbReference>
<name>A0AAV5RIU9_STABA</name>
<evidence type="ECO:0000256" key="3">
    <source>
        <dbReference type="ARBA" id="ARBA00023274"/>
    </source>
</evidence>
<feature type="region of interest" description="Disordered" evidence="4">
    <location>
        <begin position="211"/>
        <end position="248"/>
    </location>
</feature>
<evidence type="ECO:0000256" key="2">
    <source>
        <dbReference type="ARBA" id="ARBA00023242"/>
    </source>
</evidence>
<dbReference type="InterPro" id="IPR019175">
    <property type="entry name" value="Prp31_C"/>
</dbReference>
<dbReference type="Pfam" id="PF01798">
    <property type="entry name" value="Nop"/>
    <property type="match status" value="1"/>
</dbReference>
<dbReference type="Proteomes" id="UP001362899">
    <property type="component" value="Unassembled WGS sequence"/>
</dbReference>
<dbReference type="AlphaFoldDB" id="A0AAV5RIU9"/>
<dbReference type="GO" id="GO:0005687">
    <property type="term" value="C:U4 snRNP"/>
    <property type="evidence" value="ECO:0007669"/>
    <property type="project" value="TreeGrafter"/>
</dbReference>
<dbReference type="PANTHER" id="PTHR13904:SF0">
    <property type="entry name" value="U4_U6 SMALL NUCLEAR RIBONUCLEOPROTEIN PRP31"/>
    <property type="match status" value="1"/>
</dbReference>
<dbReference type="InterPro" id="IPR002687">
    <property type="entry name" value="Nop_dom"/>
</dbReference>
<dbReference type="GO" id="GO:0071011">
    <property type="term" value="C:precatalytic spliceosome"/>
    <property type="evidence" value="ECO:0007669"/>
    <property type="project" value="TreeGrafter"/>
</dbReference>
<evidence type="ECO:0000313" key="6">
    <source>
        <dbReference type="EMBL" id="GMM50962.1"/>
    </source>
</evidence>
<keyword evidence="7" id="KW-1185">Reference proteome</keyword>
<protein>
    <recommendedName>
        <fullName evidence="5">Nop domain-containing protein</fullName>
    </recommendedName>
</protein>
<evidence type="ECO:0000313" key="7">
    <source>
        <dbReference type="Proteomes" id="UP001362899"/>
    </source>
</evidence>
<feature type="compositionally biased region" description="Basic residues" evidence="4">
    <location>
        <begin position="229"/>
        <end position="242"/>
    </location>
</feature>
<dbReference type="SUPFAM" id="SSF89124">
    <property type="entry name" value="Nop domain"/>
    <property type="match status" value="1"/>
</dbReference>
<evidence type="ECO:0000259" key="5">
    <source>
        <dbReference type="PROSITE" id="PS51358"/>
    </source>
</evidence>
<evidence type="ECO:0000256" key="4">
    <source>
        <dbReference type="SAM" id="MobiDB-lite"/>
    </source>
</evidence>
<comment type="caution">
    <text evidence="6">The sequence shown here is derived from an EMBL/GenBank/DDBJ whole genome shotgun (WGS) entry which is preliminary data.</text>
</comment>
<dbReference type="PANTHER" id="PTHR13904">
    <property type="entry name" value="PRE-MRNA SPLICING FACTOR PRP31"/>
    <property type="match status" value="1"/>
</dbReference>
<keyword evidence="3" id="KW-0687">Ribonucleoprotein</keyword>
<dbReference type="GO" id="GO:0046540">
    <property type="term" value="C:U4/U6 x U5 tri-snRNP complex"/>
    <property type="evidence" value="ECO:0007669"/>
    <property type="project" value="InterPro"/>
</dbReference>
<proteinExistence type="predicted"/>
<dbReference type="Pfam" id="PF09785">
    <property type="entry name" value="Prp31_C"/>
    <property type="match status" value="1"/>
</dbReference>
<organism evidence="6 7">
    <name type="scientific">Starmerella bacillaris</name>
    <name type="common">Yeast</name>
    <name type="synonym">Candida zemplinina</name>
    <dbReference type="NCBI Taxonomy" id="1247836"/>
    <lineage>
        <taxon>Eukaryota</taxon>
        <taxon>Fungi</taxon>
        <taxon>Dikarya</taxon>
        <taxon>Ascomycota</taxon>
        <taxon>Saccharomycotina</taxon>
        <taxon>Dipodascomycetes</taxon>
        <taxon>Dipodascales</taxon>
        <taxon>Trichomonascaceae</taxon>
        <taxon>Starmerella</taxon>
    </lineage>
</organism>
<dbReference type="GO" id="GO:0000244">
    <property type="term" value="P:spliceosomal tri-snRNP complex assembly"/>
    <property type="evidence" value="ECO:0007669"/>
    <property type="project" value="InterPro"/>
</dbReference>
<dbReference type="InterPro" id="IPR036070">
    <property type="entry name" value="Nop_dom_sf"/>
</dbReference>
<gene>
    <name evidence="6" type="ORF">DASB73_019200</name>
</gene>
<dbReference type="Gene3D" id="1.10.246.90">
    <property type="entry name" value="Nop domain"/>
    <property type="match status" value="1"/>
</dbReference>
<feature type="domain" description="Nop" evidence="5">
    <location>
        <begin position="27"/>
        <end position="211"/>
    </location>
</feature>